<evidence type="ECO:0000256" key="3">
    <source>
        <dbReference type="ARBA" id="ARBA00022630"/>
    </source>
</evidence>
<dbReference type="RefSeq" id="WP_353471438.1">
    <property type="nucleotide sequence ID" value="NZ_CP123384.1"/>
</dbReference>
<dbReference type="GO" id="GO:0071949">
    <property type="term" value="F:FAD binding"/>
    <property type="evidence" value="ECO:0007669"/>
    <property type="project" value="InterPro"/>
</dbReference>
<dbReference type="PROSITE" id="PS51387">
    <property type="entry name" value="FAD_PCMH"/>
    <property type="match status" value="1"/>
</dbReference>
<dbReference type="InterPro" id="IPR016166">
    <property type="entry name" value="FAD-bd_PCMH"/>
</dbReference>
<evidence type="ECO:0000313" key="7">
    <source>
        <dbReference type="EMBL" id="XCC92610.1"/>
    </source>
</evidence>
<dbReference type="GO" id="GO:0016491">
    <property type="term" value="F:oxidoreductase activity"/>
    <property type="evidence" value="ECO:0007669"/>
    <property type="project" value="UniProtKB-KW"/>
</dbReference>
<evidence type="ECO:0000256" key="4">
    <source>
        <dbReference type="ARBA" id="ARBA00022827"/>
    </source>
</evidence>
<dbReference type="Gene3D" id="3.30.43.10">
    <property type="entry name" value="Uridine Diphospho-n-acetylenolpyruvylglucosamine Reductase, domain 2"/>
    <property type="match status" value="1"/>
</dbReference>
<dbReference type="Gene3D" id="3.30.465.10">
    <property type="match status" value="1"/>
</dbReference>
<dbReference type="PANTHER" id="PTHR42973">
    <property type="entry name" value="BINDING OXIDOREDUCTASE, PUTATIVE (AFU_ORTHOLOGUE AFUA_1G17690)-RELATED"/>
    <property type="match status" value="1"/>
</dbReference>
<dbReference type="InterPro" id="IPR006094">
    <property type="entry name" value="Oxid_FAD_bind_N"/>
</dbReference>
<keyword evidence="5" id="KW-0560">Oxidoreductase</keyword>
<evidence type="ECO:0000259" key="6">
    <source>
        <dbReference type="PROSITE" id="PS51387"/>
    </source>
</evidence>
<evidence type="ECO:0000256" key="1">
    <source>
        <dbReference type="ARBA" id="ARBA00001974"/>
    </source>
</evidence>
<gene>
    <name evidence="7" type="ORF">PVT71_08925</name>
</gene>
<protein>
    <submittedName>
        <fullName evidence="7">FAD-binding oxidoreductase</fullName>
    </submittedName>
</protein>
<dbReference type="InterPro" id="IPR016167">
    <property type="entry name" value="FAD-bd_PCMH_sub1"/>
</dbReference>
<name>A0AAU8ACH4_9RHOB</name>
<dbReference type="InterPro" id="IPR036318">
    <property type="entry name" value="FAD-bd_PCMH-like_sf"/>
</dbReference>
<proteinExistence type="inferred from homology"/>
<dbReference type="AlphaFoldDB" id="A0AAU8ACH4"/>
<dbReference type="InterPro" id="IPR016169">
    <property type="entry name" value="FAD-bd_PCMH_sub2"/>
</dbReference>
<feature type="domain" description="FAD-binding PCMH-type" evidence="6">
    <location>
        <begin position="34"/>
        <end position="206"/>
    </location>
</feature>
<evidence type="ECO:0000256" key="2">
    <source>
        <dbReference type="ARBA" id="ARBA00005466"/>
    </source>
</evidence>
<dbReference type="Pfam" id="PF01565">
    <property type="entry name" value="FAD_binding_4"/>
    <property type="match status" value="1"/>
</dbReference>
<dbReference type="EMBL" id="CP123384">
    <property type="protein sequence ID" value="XCC92610.1"/>
    <property type="molecule type" value="Genomic_DNA"/>
</dbReference>
<keyword evidence="4" id="KW-0274">FAD</keyword>
<organism evidence="7">
    <name type="scientific">Alloyangia sp. H15</name>
    <dbReference type="NCBI Taxonomy" id="3029062"/>
    <lineage>
        <taxon>Bacteria</taxon>
        <taxon>Pseudomonadati</taxon>
        <taxon>Pseudomonadota</taxon>
        <taxon>Alphaproteobacteria</taxon>
        <taxon>Rhodobacterales</taxon>
        <taxon>Roseobacteraceae</taxon>
        <taxon>Alloyangia</taxon>
    </lineage>
</organism>
<reference evidence="7" key="1">
    <citation type="submission" date="2023-02" db="EMBL/GenBank/DDBJ databases">
        <title>Description and genomic characterization of Salipiger bruguierae sp. nov., isolated from the sediment of mangrove plant Bruguiera sexangula.</title>
        <authorList>
            <person name="Long M."/>
        </authorList>
    </citation>
    <scope>NUCLEOTIDE SEQUENCE</scope>
    <source>
        <strain evidence="7">H15</strain>
    </source>
</reference>
<keyword evidence="3" id="KW-0285">Flavoprotein</keyword>
<evidence type="ECO:0000256" key="5">
    <source>
        <dbReference type="ARBA" id="ARBA00023002"/>
    </source>
</evidence>
<dbReference type="InterPro" id="IPR050416">
    <property type="entry name" value="FAD-linked_Oxidoreductase"/>
</dbReference>
<comment type="cofactor">
    <cofactor evidence="1">
        <name>FAD</name>
        <dbReference type="ChEBI" id="CHEBI:57692"/>
    </cofactor>
</comment>
<comment type="similarity">
    <text evidence="2">Belongs to the oxygen-dependent FAD-linked oxidoreductase family.</text>
</comment>
<dbReference type="SUPFAM" id="SSF56176">
    <property type="entry name" value="FAD-binding/transporter-associated domain-like"/>
    <property type="match status" value="1"/>
</dbReference>
<sequence>MTYDILKSRLRGTMITVFDPAHAEACDALIWNGRKPARMAKVIVRAADARDVQEAVRYAAANGMTVSARGGGHQFTGIAARADMVIDLGELDTLRIDVAGRSALVGPAVTNTRLASALERHDLGFPAGHCGDVTVSGYLLGGGLGWNSGNWGIACHSVLSVEVVMADGTLLTASAEENPDIFWAVRGAGPSFFGIVTAYTLRLHEAPRAPTSCVRLHSADQAEAVAAWAERAVARAPALLEFAVKIGAGPEGPVIAAVANVFAASEVEAAQVLEEFFRDAPEATLGIVGPMPTPIVALYQMTGESTPKGARYAVDCLWSDGCFEEALLRAVASIAAAPSALSFVLVALRSNARPIPADAAFSRAGRVLTTFYGIWTDEEADAENRDWLGASMHQFSGVATGTYVGESELERSGLALPTLSEAALRRVEELQHRYDPAGLFRIADPMAARSVA</sequence>
<dbReference type="Gene3D" id="3.40.462.20">
    <property type="match status" value="1"/>
</dbReference>
<dbReference type="PANTHER" id="PTHR42973:SF39">
    <property type="entry name" value="FAD-BINDING PCMH-TYPE DOMAIN-CONTAINING PROTEIN"/>
    <property type="match status" value="1"/>
</dbReference>
<accession>A0AAU8ACH4</accession>